<feature type="binding site" evidence="7">
    <location>
        <position position="276"/>
    </location>
    <ligand>
        <name>FMN</name>
        <dbReference type="ChEBI" id="CHEBI:58210"/>
    </ligand>
</feature>
<dbReference type="OrthoDB" id="9770452at2"/>
<dbReference type="SUPFAM" id="SSF51395">
    <property type="entry name" value="FMN-linked oxidoreductases"/>
    <property type="match status" value="1"/>
</dbReference>
<dbReference type="PANTHER" id="PTHR10578:SF149">
    <property type="entry name" value="2-HYDROXYACID OXIDASE 2"/>
    <property type="match status" value="1"/>
</dbReference>
<dbReference type="Proteomes" id="UP000024942">
    <property type="component" value="Unassembled WGS sequence"/>
</dbReference>
<feature type="binding site" evidence="7">
    <location>
        <position position="281"/>
    </location>
    <ligand>
        <name>glyoxylate</name>
        <dbReference type="ChEBI" id="CHEBI:36655"/>
    </ligand>
</feature>
<dbReference type="InterPro" id="IPR012133">
    <property type="entry name" value="Alpha-hydoxy_acid_DH_FMN"/>
</dbReference>
<dbReference type="PROSITE" id="PS00557">
    <property type="entry name" value="FMN_HYDROXY_ACID_DH_1"/>
    <property type="match status" value="1"/>
</dbReference>
<dbReference type="RefSeq" id="WP_035535912.1">
    <property type="nucleotide sequence ID" value="NZ_ARYL01000003.1"/>
</dbReference>
<dbReference type="PANTHER" id="PTHR10578">
    <property type="entry name" value="S -2-HYDROXY-ACID OXIDASE-RELATED"/>
    <property type="match status" value="1"/>
</dbReference>
<dbReference type="AlphaFoldDB" id="A0A059GBV5"/>
<feature type="binding site" evidence="7">
    <location>
        <position position="133"/>
    </location>
    <ligand>
        <name>FMN</name>
        <dbReference type="ChEBI" id="CHEBI:58210"/>
    </ligand>
</feature>
<feature type="binding site" evidence="7">
    <location>
        <position position="161"/>
    </location>
    <ligand>
        <name>FMN</name>
        <dbReference type="ChEBI" id="CHEBI:58210"/>
    </ligand>
</feature>
<dbReference type="InterPro" id="IPR008259">
    <property type="entry name" value="FMN_hydac_DH_AS"/>
</dbReference>
<dbReference type="GO" id="GO:0010181">
    <property type="term" value="F:FMN binding"/>
    <property type="evidence" value="ECO:0007669"/>
    <property type="project" value="InterPro"/>
</dbReference>
<proteinExistence type="inferred from homology"/>
<feature type="domain" description="FMN hydroxy acid dehydrogenase" evidence="8">
    <location>
        <begin position="2"/>
        <end position="383"/>
    </location>
</feature>
<dbReference type="InterPro" id="IPR037396">
    <property type="entry name" value="FMN_HAD"/>
</dbReference>
<dbReference type="PATRIC" id="fig|1280953.3.peg.738"/>
<dbReference type="eggNOG" id="COG1304">
    <property type="taxonomic scope" value="Bacteria"/>
</dbReference>
<feature type="binding site" evidence="7">
    <location>
        <position position="111"/>
    </location>
    <ligand>
        <name>FMN</name>
        <dbReference type="ChEBI" id="CHEBI:58210"/>
    </ligand>
</feature>
<gene>
    <name evidence="9" type="ORF">HOC_03643</name>
</gene>
<dbReference type="EMBL" id="ARYL01000003">
    <property type="protein sequence ID" value="KDA03938.1"/>
    <property type="molecule type" value="Genomic_DNA"/>
</dbReference>
<evidence type="ECO:0000256" key="4">
    <source>
        <dbReference type="ARBA" id="ARBA00023002"/>
    </source>
</evidence>
<feature type="binding site" evidence="7">
    <location>
        <begin position="309"/>
        <end position="313"/>
    </location>
    <ligand>
        <name>FMN</name>
        <dbReference type="ChEBI" id="CHEBI:58210"/>
    </ligand>
</feature>
<dbReference type="Gene3D" id="3.20.20.70">
    <property type="entry name" value="Aldolase class I"/>
    <property type="match status" value="1"/>
</dbReference>
<dbReference type="Pfam" id="PF01070">
    <property type="entry name" value="FMN_dh"/>
    <property type="match status" value="1"/>
</dbReference>
<dbReference type="GO" id="GO:0016614">
    <property type="term" value="F:oxidoreductase activity, acting on CH-OH group of donors"/>
    <property type="evidence" value="ECO:0007669"/>
    <property type="project" value="UniProtKB-ARBA"/>
</dbReference>
<evidence type="ECO:0000256" key="3">
    <source>
        <dbReference type="ARBA" id="ARBA00022643"/>
    </source>
</evidence>
<evidence type="ECO:0000256" key="1">
    <source>
        <dbReference type="ARBA" id="ARBA00001917"/>
    </source>
</evidence>
<evidence type="ECO:0000256" key="2">
    <source>
        <dbReference type="ARBA" id="ARBA00022630"/>
    </source>
</evidence>
<evidence type="ECO:0000256" key="6">
    <source>
        <dbReference type="PIRSR" id="PIRSR000138-1"/>
    </source>
</evidence>
<evidence type="ECO:0000259" key="8">
    <source>
        <dbReference type="PROSITE" id="PS51349"/>
    </source>
</evidence>
<reference evidence="9 10" key="1">
    <citation type="journal article" date="2014" name="Antonie Van Leeuwenhoek">
        <title>Hyphomonas beringensis sp. nov. and Hyphomonas chukchiensis sp. nov., isolated from surface seawater of the Bering Sea and Chukchi Sea.</title>
        <authorList>
            <person name="Li C."/>
            <person name="Lai Q."/>
            <person name="Li G."/>
            <person name="Dong C."/>
            <person name="Wang J."/>
            <person name="Liao Y."/>
            <person name="Shao Z."/>
        </authorList>
    </citation>
    <scope>NUCLEOTIDE SEQUENCE [LARGE SCALE GENOMIC DNA]</scope>
    <source>
        <strain evidence="9 10">SCH89</strain>
    </source>
</reference>
<comment type="caution">
    <text evidence="9">The sequence shown here is derived from an EMBL/GenBank/DDBJ whole genome shotgun (WGS) entry which is preliminary data.</text>
</comment>
<feature type="active site" description="Proton acceptor" evidence="6">
    <location>
        <position position="278"/>
    </location>
</feature>
<evidence type="ECO:0000256" key="7">
    <source>
        <dbReference type="PIRSR" id="PIRSR000138-2"/>
    </source>
</evidence>
<keyword evidence="3 7" id="KW-0288">FMN</keyword>
<dbReference type="CDD" id="cd02809">
    <property type="entry name" value="alpha_hydroxyacid_oxid_FMN"/>
    <property type="match status" value="1"/>
</dbReference>
<dbReference type="STRING" id="1280953.HOC_03643"/>
<keyword evidence="10" id="KW-1185">Reference proteome</keyword>
<dbReference type="PROSITE" id="PS51349">
    <property type="entry name" value="FMN_HYDROXY_ACID_DH_2"/>
    <property type="match status" value="1"/>
</dbReference>
<feature type="binding site" evidence="7">
    <location>
        <begin position="81"/>
        <end position="83"/>
    </location>
    <ligand>
        <name>FMN</name>
        <dbReference type="ChEBI" id="CHEBI:58210"/>
    </ligand>
</feature>
<dbReference type="PIRSF" id="PIRSF000138">
    <property type="entry name" value="Al-hdrx_acd_dh"/>
    <property type="match status" value="1"/>
</dbReference>
<evidence type="ECO:0000256" key="5">
    <source>
        <dbReference type="ARBA" id="ARBA00024042"/>
    </source>
</evidence>
<feature type="binding site" evidence="7">
    <location>
        <position position="278"/>
    </location>
    <ligand>
        <name>glyoxylate</name>
        <dbReference type="ChEBI" id="CHEBI:36655"/>
    </ligand>
</feature>
<comment type="similarity">
    <text evidence="5">Belongs to the FMN-dependent alpha-hydroxy acid dehydrogenase family.</text>
</comment>
<feature type="binding site" evidence="7">
    <location>
        <position position="135"/>
    </location>
    <ligand>
        <name>glyoxylate</name>
        <dbReference type="ChEBI" id="CHEBI:36655"/>
    </ligand>
</feature>
<feature type="binding site" evidence="7">
    <location>
        <begin position="332"/>
        <end position="333"/>
    </location>
    <ligand>
        <name>FMN</name>
        <dbReference type="ChEBI" id="CHEBI:58210"/>
    </ligand>
</feature>
<name>A0A059GBV5_9PROT</name>
<feature type="binding site" evidence="7">
    <location>
        <position position="28"/>
    </location>
    <ligand>
        <name>glyoxylate</name>
        <dbReference type="ChEBI" id="CHEBI:36655"/>
    </ligand>
</feature>
<comment type="cofactor">
    <cofactor evidence="1">
        <name>FMN</name>
        <dbReference type="ChEBI" id="CHEBI:58210"/>
    </cofactor>
</comment>
<keyword evidence="2 7" id="KW-0285">Flavoprotein</keyword>
<feature type="binding site" evidence="7">
    <location>
        <position position="170"/>
    </location>
    <ligand>
        <name>glyoxylate</name>
        <dbReference type="ChEBI" id="CHEBI:36655"/>
    </ligand>
</feature>
<dbReference type="InterPro" id="IPR000262">
    <property type="entry name" value="FMN-dep_DH"/>
</dbReference>
<accession>A0A059GBV5</accession>
<organism evidence="9 10">
    <name type="scientific">Hyphomonas oceanitis SCH89</name>
    <dbReference type="NCBI Taxonomy" id="1280953"/>
    <lineage>
        <taxon>Bacteria</taxon>
        <taxon>Pseudomonadati</taxon>
        <taxon>Pseudomonadota</taxon>
        <taxon>Alphaproteobacteria</taxon>
        <taxon>Hyphomonadales</taxon>
        <taxon>Hyphomonadaceae</taxon>
        <taxon>Hyphomonas</taxon>
    </lineage>
</organism>
<protein>
    <submittedName>
        <fullName evidence="9">(S)-2-hydroxy-acid oxidase</fullName>
    </submittedName>
</protein>
<keyword evidence="4" id="KW-0560">Oxidoreductase</keyword>
<dbReference type="FunFam" id="3.20.20.70:FF:000029">
    <property type="entry name" value="L-lactate dehydrogenase"/>
    <property type="match status" value="1"/>
</dbReference>
<sequence length="383" mass="40938">MSRVSQAINISDLRALAKRRLPRMVFDYIDGGAEDEVTLRHSVDRFADYGWQWNSLVDSSQIDTSTTVLGETIAQPFFISPTAASRLFHPRKGELAVAAAAQKAGIAYSVSTLGSQTLEDIAAVAPDVPKFIQIYVWKDRGIVRDFMARAKEAGYTGCILTVDATVAGLRERDPRNGFSIPPSINAKTATQAMAKPGYLFDMFTSSPIGPANFESVDTGGRDVMAVINDLFDRTMCWKDLEWFVNEWGGPFAVKGLSTAADARRAVDSGASAVWVSNHGGRQIDTSVPVIDLLPEIRAAVGAGVEIIADGGVRRGAHVLKLLARGANSVALGRAYLFGLAAGGEAGVTRALDILATDVTRGLSLLGVPKVADLDGTLLRLCRP</sequence>
<evidence type="ECO:0000313" key="9">
    <source>
        <dbReference type="EMBL" id="KDA03938.1"/>
    </source>
</evidence>
<dbReference type="InterPro" id="IPR013785">
    <property type="entry name" value="Aldolase_TIM"/>
</dbReference>
<feature type="binding site" evidence="7">
    <location>
        <position position="254"/>
    </location>
    <ligand>
        <name>FMN</name>
        <dbReference type="ChEBI" id="CHEBI:58210"/>
    </ligand>
</feature>
<evidence type="ECO:0000313" key="10">
    <source>
        <dbReference type="Proteomes" id="UP000024942"/>
    </source>
</evidence>